<evidence type="ECO:0000313" key="1">
    <source>
        <dbReference type="EMBL" id="AEI38480.1"/>
    </source>
</evidence>
<accession>F8EW70</accession>
<reference evidence="1 2" key="1">
    <citation type="journal article" date="2011" name="J. Bacteriol.">
        <title>Genome sequence of the ethanol-producing Zymomonas mobilis subsp. pomaceae lectotype strain ATCC 29192.</title>
        <authorList>
            <person name="Kouvelis V.N."/>
            <person name="Davenport K.W."/>
            <person name="Brettin T.S."/>
            <person name="Bruce D."/>
            <person name="Detter C."/>
            <person name="Han C.S."/>
            <person name="Nolan M."/>
            <person name="Tapia R."/>
            <person name="Damoulaki A."/>
            <person name="Kyrpides N.C."/>
            <person name="Typas M.A."/>
            <person name="Pappas K.M."/>
        </authorList>
    </citation>
    <scope>NUCLEOTIDE SEQUENCE [LARGE SCALE GENOMIC DNA]</scope>
    <source>
        <strain evidence="2">ATCC 29192 / DSM 22645 / JCM 10191 / CCUG 17912 / NBRC 13757 / NCIMB 11200 / NRRL B-4491 / Barker I</strain>
    </source>
</reference>
<dbReference type="AlphaFoldDB" id="F8EW70"/>
<organism evidence="1 2">
    <name type="scientific">Zymomonas mobilis subsp. pomaceae (strain ATCC 29192 / DSM 22645 / JCM 10191 / CCUG 17912 / NBRC 13757 / NCIMB 11200 / NRRL B-4491 / Barker I)</name>
    <dbReference type="NCBI Taxonomy" id="579138"/>
    <lineage>
        <taxon>Bacteria</taxon>
        <taxon>Pseudomonadati</taxon>
        <taxon>Pseudomonadota</taxon>
        <taxon>Alphaproteobacteria</taxon>
        <taxon>Sphingomonadales</taxon>
        <taxon>Zymomonadaceae</taxon>
        <taxon>Zymomonas</taxon>
    </lineage>
</organism>
<protein>
    <submittedName>
        <fullName evidence="1">Uncharacterized protein</fullName>
    </submittedName>
</protein>
<dbReference type="KEGG" id="zmp:Zymop_1590"/>
<dbReference type="eggNOG" id="ENOG5031347">
    <property type="taxonomic scope" value="Bacteria"/>
</dbReference>
<dbReference type="EMBL" id="CP002865">
    <property type="protein sequence ID" value="AEI38480.1"/>
    <property type="molecule type" value="Genomic_DNA"/>
</dbReference>
<dbReference type="PATRIC" id="fig|579138.3.peg.1685"/>
<name>F8EW70_ZYMMT</name>
<dbReference type="HOGENOM" id="CLU_2144941_0_0_5"/>
<sequence>MVARIVETLVQAEIGRAHQDDGLRHLVTGALVVGAIRRLGPVGLILGTGYILGKAYIRRRAKQRIAEQKRLASHPVVEKEIYAETAGMLPASSSYQSEFIEHKTESKVEHNPA</sequence>
<proteinExistence type="predicted"/>
<gene>
    <name evidence="1" type="ordered locus">Zymop_1590</name>
</gene>
<dbReference type="Proteomes" id="UP000000491">
    <property type="component" value="Chromosome"/>
</dbReference>
<dbReference type="RefSeq" id="WP_013934868.1">
    <property type="nucleotide sequence ID" value="NC_015709.1"/>
</dbReference>
<evidence type="ECO:0000313" key="2">
    <source>
        <dbReference type="Proteomes" id="UP000000491"/>
    </source>
</evidence>